<comment type="caution">
    <text evidence="1">The sequence shown here is derived from an EMBL/GenBank/DDBJ whole genome shotgun (WGS) entry which is preliminary data.</text>
</comment>
<gene>
    <name evidence="1" type="ORF">ACFPH6_36690</name>
</gene>
<evidence type="ECO:0000313" key="1">
    <source>
        <dbReference type="EMBL" id="MFC4469975.1"/>
    </source>
</evidence>
<dbReference type="EMBL" id="JBHSFG010000073">
    <property type="protein sequence ID" value="MFC4469975.1"/>
    <property type="molecule type" value="Genomic_DNA"/>
</dbReference>
<sequence length="46" mass="4624">MDTLGQGDTTPGKRCATLRSATASLTATACRAPLHRHGSAAGEGAR</sequence>
<protein>
    <submittedName>
        <fullName evidence="1">DUF6380 family protein</fullName>
    </submittedName>
</protein>
<keyword evidence="2" id="KW-1185">Reference proteome</keyword>
<organism evidence="1 2">
    <name type="scientific">Streptomyces xiangluensis</name>
    <dbReference type="NCBI Taxonomy" id="2665720"/>
    <lineage>
        <taxon>Bacteria</taxon>
        <taxon>Bacillati</taxon>
        <taxon>Actinomycetota</taxon>
        <taxon>Actinomycetes</taxon>
        <taxon>Kitasatosporales</taxon>
        <taxon>Streptomycetaceae</taxon>
        <taxon>Streptomyces</taxon>
    </lineage>
</organism>
<dbReference type="RefSeq" id="WP_386349922.1">
    <property type="nucleotide sequence ID" value="NZ_JBHSFG010000073.1"/>
</dbReference>
<dbReference type="Pfam" id="PF19907">
    <property type="entry name" value="DUF6380"/>
    <property type="match status" value="1"/>
</dbReference>
<dbReference type="InterPro" id="IPR045960">
    <property type="entry name" value="DUF6380"/>
</dbReference>
<name>A0ABV8Z1E5_9ACTN</name>
<accession>A0ABV8Z1E5</accession>
<evidence type="ECO:0000313" key="2">
    <source>
        <dbReference type="Proteomes" id="UP001596012"/>
    </source>
</evidence>
<reference evidence="2" key="1">
    <citation type="journal article" date="2019" name="Int. J. Syst. Evol. Microbiol.">
        <title>The Global Catalogue of Microorganisms (GCM) 10K type strain sequencing project: providing services to taxonomists for standard genome sequencing and annotation.</title>
        <authorList>
            <consortium name="The Broad Institute Genomics Platform"/>
            <consortium name="The Broad Institute Genome Sequencing Center for Infectious Disease"/>
            <person name="Wu L."/>
            <person name="Ma J."/>
        </authorList>
    </citation>
    <scope>NUCLEOTIDE SEQUENCE [LARGE SCALE GENOMIC DNA]</scope>
    <source>
        <strain evidence="2">DT43</strain>
    </source>
</reference>
<proteinExistence type="predicted"/>
<dbReference type="Proteomes" id="UP001596012">
    <property type="component" value="Unassembled WGS sequence"/>
</dbReference>